<name>A0ABN8ZVG6_RANTA</name>
<sequence>MSLVSFQSMADEDARKFSGSAWKGSCVSLPYTQQAPVLAGSGCPPPCQGSLVEVALGELRLLLHWENKGSTYWNCSVQLLSHVRLDPMNPSTPGLKPMSIESVMPSSHLILCHPLLFLPPIPPSIRVFSNESTLHMRWPNYCTRLPYCRLPPLCPSSVGLGQAGRGYGMLLPEQAGLCSLASLPSCASPQVRILHISS</sequence>
<proteinExistence type="predicted"/>
<dbReference type="EMBL" id="OX459943">
    <property type="protein sequence ID" value="CAI9177985.1"/>
    <property type="molecule type" value="Genomic_DNA"/>
</dbReference>
<gene>
    <name evidence="1" type="ORF">MRATA1EN1_LOCUS26947</name>
</gene>
<evidence type="ECO:0000313" key="1">
    <source>
        <dbReference type="EMBL" id="CAI9177985.1"/>
    </source>
</evidence>
<dbReference type="Proteomes" id="UP001176941">
    <property type="component" value="Chromosome 7"/>
</dbReference>
<organism evidence="1 2">
    <name type="scientific">Rangifer tarandus platyrhynchus</name>
    <name type="common">Svalbard reindeer</name>
    <dbReference type="NCBI Taxonomy" id="3082113"/>
    <lineage>
        <taxon>Eukaryota</taxon>
        <taxon>Metazoa</taxon>
        <taxon>Chordata</taxon>
        <taxon>Craniata</taxon>
        <taxon>Vertebrata</taxon>
        <taxon>Euteleostomi</taxon>
        <taxon>Mammalia</taxon>
        <taxon>Eutheria</taxon>
        <taxon>Laurasiatheria</taxon>
        <taxon>Artiodactyla</taxon>
        <taxon>Ruminantia</taxon>
        <taxon>Pecora</taxon>
        <taxon>Cervidae</taxon>
        <taxon>Odocoileinae</taxon>
        <taxon>Rangifer</taxon>
    </lineage>
</organism>
<keyword evidence="2" id="KW-1185">Reference proteome</keyword>
<reference evidence="1" key="1">
    <citation type="submission" date="2023-04" db="EMBL/GenBank/DDBJ databases">
        <authorList>
            <consortium name="ELIXIR-Norway"/>
        </authorList>
    </citation>
    <scope>NUCLEOTIDE SEQUENCE [LARGE SCALE GENOMIC DNA]</scope>
</reference>
<accession>A0ABN8ZVG6</accession>
<protein>
    <submittedName>
        <fullName evidence="1">Uncharacterized protein</fullName>
    </submittedName>
</protein>
<evidence type="ECO:0000313" key="2">
    <source>
        <dbReference type="Proteomes" id="UP001176941"/>
    </source>
</evidence>